<reference evidence="5" key="1">
    <citation type="submission" date="2020-05" db="EMBL/GenBank/DDBJ databases">
        <authorList>
            <person name="Chiriac C."/>
            <person name="Salcher M."/>
            <person name="Ghai R."/>
            <person name="Kavagutti S V."/>
        </authorList>
    </citation>
    <scope>NUCLEOTIDE SEQUENCE</scope>
</reference>
<dbReference type="InterPro" id="IPR029062">
    <property type="entry name" value="Class_I_gatase-like"/>
</dbReference>
<keyword evidence="4" id="KW-0720">Serine protease</keyword>
<proteinExistence type="inferred from homology"/>
<organism evidence="5">
    <name type="scientific">freshwater metagenome</name>
    <dbReference type="NCBI Taxonomy" id="449393"/>
    <lineage>
        <taxon>unclassified sequences</taxon>
        <taxon>metagenomes</taxon>
        <taxon>ecological metagenomes</taxon>
    </lineage>
</organism>
<sequence length="237" mass="25671">MTAGRIALVGSGEYLPVMSEVEAWLLEGRPQRFVQLATAAAPEGAASLKRWHDLGAASAARLGAEQVVIDVRMRPDADDPIWAEQIKGAGLIYLSGGNPSFLARTLAGTKVWAAIKREWQAGASLAGCSAGAMALAGYVPDFRHPRNGGVDGLGIVPGIRVLPHFDRYTKWMPDFALRPLVTDDAQIIGIDEDTAFIAEPSTTPEWQFSARGRQSVWRVDADRRYRVNSPMGLQVDC</sequence>
<dbReference type="Pfam" id="PF03575">
    <property type="entry name" value="Peptidase_S51"/>
    <property type="match status" value="1"/>
</dbReference>
<gene>
    <name evidence="5" type="ORF">UFOPK2786_01051</name>
</gene>
<dbReference type="GO" id="GO:0008236">
    <property type="term" value="F:serine-type peptidase activity"/>
    <property type="evidence" value="ECO:0007669"/>
    <property type="project" value="UniProtKB-KW"/>
</dbReference>
<dbReference type="CDD" id="cd03129">
    <property type="entry name" value="GAT1_Peptidase_E_like"/>
    <property type="match status" value="1"/>
</dbReference>
<dbReference type="GO" id="GO:0006508">
    <property type="term" value="P:proteolysis"/>
    <property type="evidence" value="ECO:0007669"/>
    <property type="project" value="UniProtKB-KW"/>
</dbReference>
<evidence type="ECO:0000256" key="2">
    <source>
        <dbReference type="ARBA" id="ARBA00022670"/>
    </source>
</evidence>
<dbReference type="SUPFAM" id="SSF52317">
    <property type="entry name" value="Class I glutamine amidotransferase-like"/>
    <property type="match status" value="1"/>
</dbReference>
<dbReference type="PANTHER" id="PTHR36175:SF1">
    <property type="entry name" value="CYANOPHYCINASE"/>
    <property type="match status" value="1"/>
</dbReference>
<dbReference type="InterPro" id="IPR005320">
    <property type="entry name" value="Peptidase_S51"/>
</dbReference>
<dbReference type="Gene3D" id="3.40.50.880">
    <property type="match status" value="1"/>
</dbReference>
<keyword evidence="3" id="KW-0378">Hydrolase</keyword>
<evidence type="ECO:0000313" key="5">
    <source>
        <dbReference type="EMBL" id="CAB4746229.1"/>
    </source>
</evidence>
<comment type="similarity">
    <text evidence="1">Belongs to the peptidase S51 family.</text>
</comment>
<evidence type="ECO:0000256" key="1">
    <source>
        <dbReference type="ARBA" id="ARBA00006534"/>
    </source>
</evidence>
<name>A0A6J6TIR9_9ZZZZ</name>
<evidence type="ECO:0000256" key="4">
    <source>
        <dbReference type="ARBA" id="ARBA00022825"/>
    </source>
</evidence>
<dbReference type="AlphaFoldDB" id="A0A6J6TIR9"/>
<accession>A0A6J6TIR9</accession>
<dbReference type="EMBL" id="CAEZYW010000159">
    <property type="protein sequence ID" value="CAB4746229.1"/>
    <property type="molecule type" value="Genomic_DNA"/>
</dbReference>
<protein>
    <submittedName>
        <fullName evidence="5">Unannotated protein</fullName>
    </submittedName>
</protein>
<keyword evidence="2" id="KW-0645">Protease</keyword>
<dbReference type="PANTHER" id="PTHR36175">
    <property type="entry name" value="CYANOPHYCINASE"/>
    <property type="match status" value="1"/>
</dbReference>
<evidence type="ECO:0000256" key="3">
    <source>
        <dbReference type="ARBA" id="ARBA00022801"/>
    </source>
</evidence>